<feature type="region of interest" description="Disordered" evidence="12">
    <location>
        <begin position="557"/>
        <end position="618"/>
    </location>
</feature>
<feature type="compositionally biased region" description="Basic and acidic residues" evidence="12">
    <location>
        <begin position="569"/>
        <end position="583"/>
    </location>
</feature>
<dbReference type="Gene3D" id="3.40.50.300">
    <property type="entry name" value="P-loop containing nucleotide triphosphate hydrolases"/>
    <property type="match status" value="2"/>
</dbReference>
<dbReference type="GO" id="GO:0003723">
    <property type="term" value="F:RNA binding"/>
    <property type="evidence" value="ECO:0007669"/>
    <property type="project" value="UniProtKB-KW"/>
</dbReference>
<feature type="domain" description="Helicase ATP-binding" evidence="13">
    <location>
        <begin position="825"/>
        <end position="1000"/>
    </location>
</feature>
<evidence type="ECO:0000313" key="17">
    <source>
        <dbReference type="Proteomes" id="UP000095767"/>
    </source>
</evidence>
<proteinExistence type="inferred from homology"/>
<dbReference type="EMBL" id="LWDX02044473">
    <property type="protein sequence ID" value="OEL22783.1"/>
    <property type="molecule type" value="Genomic_DNA"/>
</dbReference>
<dbReference type="SMART" id="SM00487">
    <property type="entry name" value="DEXDc"/>
    <property type="match status" value="1"/>
</dbReference>
<keyword evidence="6" id="KW-0067">ATP-binding</keyword>
<evidence type="ECO:0000256" key="4">
    <source>
        <dbReference type="ARBA" id="ARBA00022801"/>
    </source>
</evidence>
<comment type="subcellular location">
    <subcellularLocation>
        <location evidence="1">Nucleus</location>
    </subcellularLocation>
</comment>
<evidence type="ECO:0000256" key="3">
    <source>
        <dbReference type="ARBA" id="ARBA00022741"/>
    </source>
</evidence>
<dbReference type="PROSITE" id="PS51192">
    <property type="entry name" value="HELICASE_ATP_BIND_1"/>
    <property type="match status" value="1"/>
</dbReference>
<keyword evidence="4" id="KW-0378">Hydrolase</keyword>
<dbReference type="Pfam" id="PF00270">
    <property type="entry name" value="DEAD"/>
    <property type="match status" value="1"/>
</dbReference>
<comment type="similarity">
    <text evidence="9">Belongs to the DEAD box helicase family. DDX18/HAS1 subfamily.</text>
</comment>
<dbReference type="OrthoDB" id="303107at2759"/>
<keyword evidence="3" id="KW-0547">Nucleotide-binding</keyword>
<dbReference type="CDD" id="cd18787">
    <property type="entry name" value="SF2_C_DEAD"/>
    <property type="match status" value="1"/>
</dbReference>
<dbReference type="PROSITE" id="PS51195">
    <property type="entry name" value="Q_MOTIF"/>
    <property type="match status" value="1"/>
</dbReference>
<evidence type="ECO:0000256" key="1">
    <source>
        <dbReference type="ARBA" id="ARBA00004123"/>
    </source>
</evidence>
<evidence type="ECO:0000259" key="14">
    <source>
        <dbReference type="PROSITE" id="PS51194"/>
    </source>
</evidence>
<feature type="compositionally biased region" description="Low complexity" evidence="12">
    <location>
        <begin position="1"/>
        <end position="16"/>
    </location>
</feature>
<feature type="domain" description="Helicase C-terminal" evidence="14">
    <location>
        <begin position="1020"/>
        <end position="1185"/>
    </location>
</feature>
<comment type="caution">
    <text evidence="16">The sequence shown here is derived from an EMBL/GenBank/DDBJ whole genome shotgun (WGS) entry which is preliminary data.</text>
</comment>
<evidence type="ECO:0000256" key="12">
    <source>
        <dbReference type="SAM" id="MobiDB-lite"/>
    </source>
</evidence>
<evidence type="ECO:0000256" key="6">
    <source>
        <dbReference type="ARBA" id="ARBA00022840"/>
    </source>
</evidence>
<dbReference type="AlphaFoldDB" id="A0A1E5VCA5"/>
<dbReference type="Proteomes" id="UP000095767">
    <property type="component" value="Unassembled WGS sequence"/>
</dbReference>
<evidence type="ECO:0000256" key="9">
    <source>
        <dbReference type="ARBA" id="ARBA00024357"/>
    </source>
</evidence>
<feature type="compositionally biased region" description="Basic and acidic residues" evidence="12">
    <location>
        <begin position="738"/>
        <end position="784"/>
    </location>
</feature>
<dbReference type="Pfam" id="PF00271">
    <property type="entry name" value="Helicase_C"/>
    <property type="match status" value="1"/>
</dbReference>
<feature type="compositionally biased region" description="Acidic residues" evidence="12">
    <location>
        <begin position="710"/>
        <end position="737"/>
    </location>
</feature>
<feature type="compositionally biased region" description="Basic residues" evidence="12">
    <location>
        <begin position="32"/>
        <end position="41"/>
    </location>
</feature>
<dbReference type="SMART" id="SM01178">
    <property type="entry name" value="DUF4217"/>
    <property type="match status" value="1"/>
</dbReference>
<evidence type="ECO:0000256" key="10">
    <source>
        <dbReference type="ARBA" id="ARBA00047984"/>
    </source>
</evidence>
<dbReference type="Pfam" id="PF15612">
    <property type="entry name" value="WHIM1"/>
    <property type="match status" value="1"/>
</dbReference>
<feature type="compositionally biased region" description="Polar residues" evidence="12">
    <location>
        <begin position="591"/>
        <end position="602"/>
    </location>
</feature>
<evidence type="ECO:0000256" key="8">
    <source>
        <dbReference type="ARBA" id="ARBA00023242"/>
    </source>
</evidence>
<dbReference type="GO" id="GO:0006355">
    <property type="term" value="P:regulation of DNA-templated transcription"/>
    <property type="evidence" value="ECO:0007669"/>
    <property type="project" value="InterPro"/>
</dbReference>
<keyword evidence="7" id="KW-0694">RNA-binding</keyword>
<name>A0A1E5VCA5_9POAL</name>
<keyword evidence="8" id="KW-0539">Nucleus</keyword>
<dbReference type="InterPro" id="IPR027417">
    <property type="entry name" value="P-loop_NTPase"/>
</dbReference>
<keyword evidence="17" id="KW-1185">Reference proteome</keyword>
<dbReference type="PROSITE" id="PS00039">
    <property type="entry name" value="DEAD_ATP_HELICASE"/>
    <property type="match status" value="1"/>
</dbReference>
<dbReference type="GO" id="GO:0031213">
    <property type="term" value="C:RSF complex"/>
    <property type="evidence" value="ECO:0007669"/>
    <property type="project" value="InterPro"/>
</dbReference>
<comment type="catalytic activity">
    <reaction evidence="10">
        <text>ATP + H2O = ADP + phosphate + H(+)</text>
        <dbReference type="Rhea" id="RHEA:13065"/>
        <dbReference type="ChEBI" id="CHEBI:15377"/>
        <dbReference type="ChEBI" id="CHEBI:15378"/>
        <dbReference type="ChEBI" id="CHEBI:30616"/>
        <dbReference type="ChEBI" id="CHEBI:43474"/>
        <dbReference type="ChEBI" id="CHEBI:456216"/>
        <dbReference type="EC" id="3.6.4.13"/>
    </reaction>
</comment>
<dbReference type="Pfam" id="PF13959">
    <property type="entry name" value="CTE_SPB4"/>
    <property type="match status" value="1"/>
</dbReference>
<dbReference type="InterPro" id="IPR025313">
    <property type="entry name" value="SPB4-like_CTE"/>
</dbReference>
<dbReference type="InterPro" id="IPR014014">
    <property type="entry name" value="RNA_helicase_DEAD_Q_motif"/>
</dbReference>
<feature type="compositionally biased region" description="Acidic residues" evidence="12">
    <location>
        <begin position="682"/>
        <end position="701"/>
    </location>
</feature>
<dbReference type="InterPro" id="IPR014001">
    <property type="entry name" value="Helicase_ATP-bd"/>
</dbReference>
<feature type="short sequence motif" description="Q motif" evidence="11">
    <location>
        <begin position="794"/>
        <end position="822"/>
    </location>
</feature>
<feature type="compositionally biased region" description="Pro residues" evidence="12">
    <location>
        <begin position="46"/>
        <end position="60"/>
    </location>
</feature>
<dbReference type="GO" id="GO:0005524">
    <property type="term" value="F:ATP binding"/>
    <property type="evidence" value="ECO:0007669"/>
    <property type="project" value="UniProtKB-KW"/>
</dbReference>
<evidence type="ECO:0000256" key="11">
    <source>
        <dbReference type="PROSITE-ProRule" id="PRU00552"/>
    </source>
</evidence>
<dbReference type="InterPro" id="IPR001650">
    <property type="entry name" value="Helicase_C-like"/>
</dbReference>
<dbReference type="InterPro" id="IPR000629">
    <property type="entry name" value="RNA-helicase_DEAD-box_CS"/>
</dbReference>
<feature type="region of interest" description="Disordered" evidence="12">
    <location>
        <begin position="1227"/>
        <end position="1267"/>
    </location>
</feature>
<dbReference type="GO" id="GO:0016887">
    <property type="term" value="F:ATP hydrolysis activity"/>
    <property type="evidence" value="ECO:0007669"/>
    <property type="project" value="RHEA"/>
</dbReference>
<feature type="region of interest" description="Disordered" evidence="12">
    <location>
        <begin position="662"/>
        <end position="784"/>
    </location>
</feature>
<gene>
    <name evidence="16" type="ORF">BAE44_0016199</name>
</gene>
<keyword evidence="5 16" id="KW-0347">Helicase</keyword>
<dbReference type="PANTHER" id="PTHR14296">
    <property type="entry name" value="REMODELING AND SPACING FACTOR 1"/>
    <property type="match status" value="1"/>
</dbReference>
<reference evidence="16 17" key="1">
    <citation type="submission" date="2016-09" db="EMBL/GenBank/DDBJ databases">
        <title>The draft genome of Dichanthelium oligosanthes: A C3 panicoid grass species.</title>
        <authorList>
            <person name="Studer A.J."/>
            <person name="Schnable J.C."/>
            <person name="Brutnell T.P."/>
        </authorList>
    </citation>
    <scope>NUCLEOTIDE SEQUENCE [LARGE SCALE GENOMIC DNA]</scope>
    <source>
        <strain evidence="17">cv. Kellogg 1175</strain>
        <tissue evidence="16">Leaf</tissue>
    </source>
</reference>
<organism evidence="16 17">
    <name type="scientific">Dichanthelium oligosanthes</name>
    <dbReference type="NCBI Taxonomy" id="888268"/>
    <lineage>
        <taxon>Eukaryota</taxon>
        <taxon>Viridiplantae</taxon>
        <taxon>Streptophyta</taxon>
        <taxon>Embryophyta</taxon>
        <taxon>Tracheophyta</taxon>
        <taxon>Spermatophyta</taxon>
        <taxon>Magnoliopsida</taxon>
        <taxon>Liliopsida</taxon>
        <taxon>Poales</taxon>
        <taxon>Poaceae</taxon>
        <taxon>PACMAD clade</taxon>
        <taxon>Panicoideae</taxon>
        <taxon>Panicodae</taxon>
        <taxon>Paniceae</taxon>
        <taxon>Dichantheliinae</taxon>
        <taxon>Dichanthelium</taxon>
    </lineage>
</organism>
<dbReference type="CDD" id="cd17942">
    <property type="entry name" value="DEADc_DDX18"/>
    <property type="match status" value="1"/>
</dbReference>
<sequence length="1267" mass="144161">MAAASPPQEEPQPAAAGEGVVAREDPAALTPRRARFPRACHYRPNAAPPAPAPAPAPPTPRPRRSGNAGDETPEYRVVTPLLVEPESPAELPRWRLRGMWELASVLNFLHVFRPLLNIAVEFTAEELEDAIITPNGTLDDVHIPLLKSIPPVARMAMGRATWVTVLCKKLKHWWHWVAEGDLPIIASHGAEIELYRALDPVTRLVILKAICDIRCEQEDIRNFIDSSLKNGYHLPVFRKERIGGDSYGISYWYEDDPILGHRLYREIRRVEYVKEPTKRYKGKGVSSVPVISYQWEAVASNFDEFNTAAEKLFSSRNRTEVSLGKKLKFNYLPEIEKIHKRKEKLLKKQQREALLLDSYLSVNGFTSGRSRRERKRVTYTFDDYDRSINEAIKTTKKSENVVEIGPSPLCKGFYGESPAKTYCYQANNREGKAATLHHSYRQRKRSQRYTKDFVEAVSDIDLNFDSDDDIMGEAVYDEEYLRSRKQQKAGLSENDEEFHLEQVASDDDNEVGHSLSASEDADELRWYRRFPLHDPQGTNLRSADEIQIGIRRSKRSTRSRINYQQYDISSRDKEFGKQEKCDASDPDAGSDAQNGMELSTTSQDRDEEDAEVNKAHQRHIEKALVPRRGIRSVRRKFLDLNEACLPLPPAAAAAAMCPAAATMSSAKPSKKRKQPVVAPPESESEEEESVYDSASDGDEVKEEMQHELESGDEDEEVGEGIDDEDEDEDESEDEEEVKETVKEEEKKERKKEKAEKKDRKNEKEEKKDRKNEMEEVKEEKKVKKGEGSGILSNKLFSELPISELTAKAIREMNYTHLTQIQARSIPHLLEGKDVMGAAKTGSGKTLAFLIPAIELLYHLRFSPRNGTGVIVVCPTRELAIQTHNVAKELMKYQSQTLGYVIGGNNRRSEADQLAKGVNLLVATPGRLLDHLQNTKSFIYKRLKCLVIDEADRILEQNFEEDMKQIFKRLPQNRQTVLFSATQTPEVENFAKLSFEKNEESKDKPVYVGVDDDNSKATVEGLRQGYCVISSEKRFLVLYAFLKKKQNKKIMVFFSSCNSVKFHAELLGFIGIECSDIHGKQKQQTRTRTFFDFCKAEKGILLCTNVAARGLDIPDVDYIVQYDPPDEPKDYIHRVGRTARGDKGKGSALLFLLPEELKFLIYLKEKIVTDNYFLNQSAKEAYRSYVLAYDSHSMKDIFNVHQLDLQKVAASFCFRNPPKVPLDLDSSAAKHRKKMRKLDGGKRHGIGPSNPYGRKDKDSGGKRQFMRF</sequence>
<dbReference type="SMART" id="SM00490">
    <property type="entry name" value="HELICc"/>
    <property type="match status" value="1"/>
</dbReference>
<feature type="domain" description="DEAD-box RNA helicase Q" evidence="15">
    <location>
        <begin position="794"/>
        <end position="822"/>
    </location>
</feature>
<feature type="region of interest" description="Disordered" evidence="12">
    <location>
        <begin position="1"/>
        <end position="74"/>
    </location>
</feature>
<dbReference type="PANTHER" id="PTHR14296:SF7">
    <property type="entry name" value="DDT DOMAIN-CONTAINING PROTEIN DDR4"/>
    <property type="match status" value="1"/>
</dbReference>
<dbReference type="STRING" id="888268.A0A1E5VCA5"/>
<dbReference type="PROSITE" id="PS51194">
    <property type="entry name" value="HELICASE_CTER"/>
    <property type="match status" value="1"/>
</dbReference>
<dbReference type="InterPro" id="IPR028938">
    <property type="entry name" value="Rsf1-like"/>
</dbReference>
<dbReference type="EC" id="3.6.4.13" evidence="2"/>
<accession>A0A1E5VCA5</accession>
<evidence type="ECO:0000256" key="5">
    <source>
        <dbReference type="ARBA" id="ARBA00022806"/>
    </source>
</evidence>
<dbReference type="InterPro" id="IPR028942">
    <property type="entry name" value="WHIM1_dom"/>
</dbReference>
<dbReference type="InterPro" id="IPR044773">
    <property type="entry name" value="DDX18/Has1_DEADc"/>
</dbReference>
<evidence type="ECO:0000256" key="7">
    <source>
        <dbReference type="ARBA" id="ARBA00022884"/>
    </source>
</evidence>
<dbReference type="InterPro" id="IPR011545">
    <property type="entry name" value="DEAD/DEAH_box_helicase_dom"/>
</dbReference>
<evidence type="ECO:0000259" key="13">
    <source>
        <dbReference type="PROSITE" id="PS51192"/>
    </source>
</evidence>
<dbReference type="SUPFAM" id="SSF52540">
    <property type="entry name" value="P-loop containing nucleoside triphosphate hydrolases"/>
    <property type="match status" value="1"/>
</dbReference>
<evidence type="ECO:0000313" key="16">
    <source>
        <dbReference type="EMBL" id="OEL22783.1"/>
    </source>
</evidence>
<protein>
    <recommendedName>
        <fullName evidence="2">RNA helicase</fullName>
        <ecNumber evidence="2">3.6.4.13</ecNumber>
    </recommendedName>
</protein>
<evidence type="ECO:0000259" key="15">
    <source>
        <dbReference type="PROSITE" id="PS51195"/>
    </source>
</evidence>
<evidence type="ECO:0000256" key="2">
    <source>
        <dbReference type="ARBA" id="ARBA00012552"/>
    </source>
</evidence>
<dbReference type="GO" id="GO:0003724">
    <property type="term" value="F:RNA helicase activity"/>
    <property type="evidence" value="ECO:0007669"/>
    <property type="project" value="UniProtKB-EC"/>
</dbReference>